<evidence type="ECO:0000256" key="2">
    <source>
        <dbReference type="ARBA" id="ARBA00023306"/>
    </source>
</evidence>
<dbReference type="OrthoDB" id="1302889at2759"/>
<keyword evidence="4" id="KW-1185">Reference proteome</keyword>
<dbReference type="AlphaFoldDB" id="A0A1S3UNV9"/>
<organism evidence="4 5">
    <name type="scientific">Vigna radiata var. radiata</name>
    <name type="common">Mung bean</name>
    <name type="synonym">Phaseolus aureus</name>
    <dbReference type="NCBI Taxonomy" id="3916"/>
    <lineage>
        <taxon>Eukaryota</taxon>
        <taxon>Viridiplantae</taxon>
        <taxon>Streptophyta</taxon>
        <taxon>Embryophyta</taxon>
        <taxon>Tracheophyta</taxon>
        <taxon>Spermatophyta</taxon>
        <taxon>Magnoliopsida</taxon>
        <taxon>eudicotyledons</taxon>
        <taxon>Gunneridae</taxon>
        <taxon>Pentapetalae</taxon>
        <taxon>rosids</taxon>
        <taxon>fabids</taxon>
        <taxon>Fabales</taxon>
        <taxon>Fabaceae</taxon>
        <taxon>Papilionoideae</taxon>
        <taxon>50 kb inversion clade</taxon>
        <taxon>NPAAA clade</taxon>
        <taxon>indigoferoid/millettioid clade</taxon>
        <taxon>Phaseoleae</taxon>
        <taxon>Vigna</taxon>
    </lineage>
</organism>
<gene>
    <name evidence="5" type="primary">LOC106767329</name>
</gene>
<dbReference type="KEGG" id="vra:106767329"/>
<accession>A0A1S3UNV9</accession>
<dbReference type="GO" id="GO:0032875">
    <property type="term" value="P:regulation of DNA endoreduplication"/>
    <property type="evidence" value="ECO:0007669"/>
    <property type="project" value="InterPro"/>
</dbReference>
<sequence length="102" mass="11084">MGFSHSDLESESKKWVIAGITVRSLKPINTKRVNGGDNKDENGEELSTTPTAKESRIPDNLSCPPAPRKCRPPTRCGGGSGGVREFFTPPDLESVFKCHKAK</sequence>
<evidence type="ECO:0000313" key="4">
    <source>
        <dbReference type="Proteomes" id="UP000087766"/>
    </source>
</evidence>
<dbReference type="PANTHER" id="PTHR33142:SF40">
    <property type="entry name" value="CYCLIN-DEPENDENT PROTEIN KINASE INHIBITOR SMR6"/>
    <property type="match status" value="1"/>
</dbReference>
<dbReference type="GeneID" id="106767329"/>
<reference evidence="5" key="2">
    <citation type="submission" date="2025-08" db="UniProtKB">
        <authorList>
            <consortium name="RefSeq"/>
        </authorList>
    </citation>
    <scope>IDENTIFICATION</scope>
    <source>
        <tissue evidence="5">Leaf</tissue>
    </source>
</reference>
<dbReference type="InterPro" id="IPR040389">
    <property type="entry name" value="SMR"/>
</dbReference>
<keyword evidence="1 5" id="KW-0649">Protein kinase inhibitor</keyword>
<dbReference type="RefSeq" id="XP_014507680.1">
    <property type="nucleotide sequence ID" value="XM_014652194.2"/>
</dbReference>
<feature type="region of interest" description="Disordered" evidence="3">
    <location>
        <begin position="29"/>
        <end position="84"/>
    </location>
</feature>
<dbReference type="Gramene" id="Vradi01g00520.1">
    <property type="protein sequence ID" value="Vradi01g00520.1"/>
    <property type="gene ID" value="Vradi01g00520"/>
</dbReference>
<dbReference type="Proteomes" id="UP000087766">
    <property type="component" value="Chromosome 1"/>
</dbReference>
<protein>
    <submittedName>
        <fullName evidence="5">Cyclin-dependent protein kinase inhibitor SMR6</fullName>
    </submittedName>
</protein>
<evidence type="ECO:0000256" key="3">
    <source>
        <dbReference type="SAM" id="MobiDB-lite"/>
    </source>
</evidence>
<keyword evidence="2" id="KW-0131">Cell cycle</keyword>
<dbReference type="PANTHER" id="PTHR33142">
    <property type="entry name" value="CYCLIN-DEPENDENT PROTEIN KINASE INHIBITOR SMR13"/>
    <property type="match status" value="1"/>
</dbReference>
<evidence type="ECO:0000313" key="5">
    <source>
        <dbReference type="RefSeq" id="XP_014507680.1"/>
    </source>
</evidence>
<reference evidence="4" key="1">
    <citation type="journal article" date="2014" name="Nat. Commun.">
        <title>Genome sequence of mungbean and insights into evolution within Vigna species.</title>
        <authorList>
            <person name="Kang Y.J."/>
            <person name="Kim S.K."/>
            <person name="Kim M.Y."/>
            <person name="Lestari P."/>
            <person name="Kim K.H."/>
            <person name="Ha B.K."/>
            <person name="Jun T.H."/>
            <person name="Hwang W.J."/>
            <person name="Lee T."/>
            <person name="Lee J."/>
            <person name="Shim S."/>
            <person name="Yoon M.Y."/>
            <person name="Jang Y.E."/>
            <person name="Han K.S."/>
            <person name="Taeprayoon P."/>
            <person name="Yoon N."/>
            <person name="Somta P."/>
            <person name="Tanya P."/>
            <person name="Kim K.S."/>
            <person name="Gwag J.G."/>
            <person name="Moon J.K."/>
            <person name="Lee Y.H."/>
            <person name="Park B.S."/>
            <person name="Bombarely A."/>
            <person name="Doyle J.J."/>
            <person name="Jackson S.A."/>
            <person name="Schafleitner R."/>
            <person name="Srinives P."/>
            <person name="Varshney R.K."/>
            <person name="Lee S.H."/>
        </authorList>
    </citation>
    <scope>NUCLEOTIDE SEQUENCE [LARGE SCALE GENOMIC DNA]</scope>
    <source>
        <strain evidence="4">cv. VC1973A</strain>
    </source>
</reference>
<name>A0A1S3UNV9_VIGRR</name>
<dbReference type="GO" id="GO:0004860">
    <property type="term" value="F:protein kinase inhibitor activity"/>
    <property type="evidence" value="ECO:0007669"/>
    <property type="project" value="UniProtKB-KW"/>
</dbReference>
<evidence type="ECO:0000256" key="1">
    <source>
        <dbReference type="ARBA" id="ARBA00023013"/>
    </source>
</evidence>
<proteinExistence type="predicted"/>